<dbReference type="PANTHER" id="PTHR13370:SF3">
    <property type="entry name" value="TRNA (GUANINE(10)-N2)-METHYLTRANSFERASE HOMOLOG"/>
    <property type="match status" value="1"/>
</dbReference>
<evidence type="ECO:0000256" key="6">
    <source>
        <dbReference type="ARBA" id="ARBA00022691"/>
    </source>
</evidence>
<dbReference type="Pfam" id="PF01170">
    <property type="entry name" value="UPF0020"/>
    <property type="match status" value="1"/>
</dbReference>
<name>A0AAN6W2G2_9PEZI</name>
<keyword evidence="5 10" id="KW-0808">Transferase</keyword>
<evidence type="ECO:0000313" key="14">
    <source>
        <dbReference type="EMBL" id="KAK4173082.1"/>
    </source>
</evidence>
<dbReference type="Pfam" id="PF25904">
    <property type="entry name" value="Tmrp11_N"/>
    <property type="match status" value="1"/>
</dbReference>
<dbReference type="GO" id="GO:0160102">
    <property type="term" value="F:tRNA (guanine(10)-N2)-methyltransferase activity"/>
    <property type="evidence" value="ECO:0007669"/>
    <property type="project" value="UniProtKB-EC"/>
</dbReference>
<dbReference type="GO" id="GO:0005737">
    <property type="term" value="C:cytoplasm"/>
    <property type="evidence" value="ECO:0007669"/>
    <property type="project" value="UniProtKB-SubCell"/>
</dbReference>
<keyword evidence="3 10" id="KW-0820">tRNA-binding</keyword>
<evidence type="ECO:0000259" key="12">
    <source>
        <dbReference type="Pfam" id="PF01170"/>
    </source>
</evidence>
<evidence type="ECO:0000256" key="10">
    <source>
        <dbReference type="PROSITE-ProRule" id="PRU00959"/>
    </source>
</evidence>
<evidence type="ECO:0000313" key="15">
    <source>
        <dbReference type="Proteomes" id="UP001302321"/>
    </source>
</evidence>
<dbReference type="Proteomes" id="UP001302321">
    <property type="component" value="Unassembled WGS sequence"/>
</dbReference>
<keyword evidence="8 10" id="KW-0694">RNA-binding</keyword>
<dbReference type="InterPro" id="IPR016691">
    <property type="entry name" value="TRMT11"/>
</dbReference>
<feature type="domain" description="Ribosomal RNA large subunit methyltransferase K/L-like methyltransferase" evidence="12">
    <location>
        <begin position="190"/>
        <end position="235"/>
    </location>
</feature>
<evidence type="ECO:0000256" key="4">
    <source>
        <dbReference type="ARBA" id="ARBA00022603"/>
    </source>
</evidence>
<evidence type="ECO:0000256" key="1">
    <source>
        <dbReference type="ARBA" id="ARBA00004496"/>
    </source>
</evidence>
<dbReference type="AlphaFoldDB" id="A0AAN6W2G2"/>
<sequence>MEYLIRFSQSHETFRLPEIQALAVLEGIEMEVVSYSLDSPFCIVRLPSTSPSDLEASANLARKLIRRSILAMSIHELWGHGPSFASVHSAVKSSTPHLWPQYLTCSFKFTLDSYQGSRTSDQKVAMINSFSYLGFMGPIKMRHPDQEFTLHEDWPFNSTPLGIPEPKHLYFTRHLGSGMRDLPKKLDLKKRRYISTTSMDAELALITANIALAGPGKLFYDPFCGTGSFPIAVAEFGAVALGSDIDGRSIRGDEKKKTLKGNFEQYGLLGRLGGTFTADLTNSPIRRLPLGAPGDGQRGRVFDGIVCDPPYGVREGLMVLGVRDPEKTPWVERKGREMYKQADFIPPRKPYGFLAMLDDILQFAAQTLVDNGRVAFWMPTANDEEQEMPVPSHPYLETLSVSTQVFNKWSRRLICYRRIPDKDVDPAAVQAREERKLVGKTADELNPFRKAYFEGFQTPPATGTSTPTPVAQTPPPN</sequence>
<dbReference type="PROSITE" id="PS51627">
    <property type="entry name" value="SAM_MT_TRM11"/>
    <property type="match status" value="1"/>
</dbReference>
<dbReference type="InterPro" id="IPR000241">
    <property type="entry name" value="RlmKL-like_Mtase"/>
</dbReference>
<dbReference type="PANTHER" id="PTHR13370">
    <property type="entry name" value="RNA METHYLASE-RELATED"/>
    <property type="match status" value="1"/>
</dbReference>
<dbReference type="InterPro" id="IPR002052">
    <property type="entry name" value="DNA_methylase_N6_adenine_CS"/>
</dbReference>
<protein>
    <recommendedName>
        <fullName evidence="9">tRNA (guanine(10)-N(2))-methyltransferase</fullName>
        <ecNumber evidence="9">2.1.1.214</ecNumber>
    </recommendedName>
</protein>
<dbReference type="Gene3D" id="3.40.50.150">
    <property type="entry name" value="Vaccinia Virus protein VP39"/>
    <property type="match status" value="1"/>
</dbReference>
<evidence type="ECO:0000256" key="9">
    <source>
        <dbReference type="ARBA" id="ARBA00066937"/>
    </source>
</evidence>
<keyword evidence="4 10" id="KW-0489">Methyltransferase</keyword>
<evidence type="ECO:0000256" key="8">
    <source>
        <dbReference type="ARBA" id="ARBA00022884"/>
    </source>
</evidence>
<feature type="domain" description="tRNA (guanine(10)-N(2))-methyltransferase TRMT11 N-terminal" evidence="13">
    <location>
        <begin position="1"/>
        <end position="180"/>
    </location>
</feature>
<dbReference type="GO" id="GO:0043527">
    <property type="term" value="C:tRNA methyltransferase complex"/>
    <property type="evidence" value="ECO:0007669"/>
    <property type="project" value="UniProtKB-ARBA"/>
</dbReference>
<dbReference type="PROSITE" id="PS00092">
    <property type="entry name" value="N6_MTASE"/>
    <property type="match status" value="1"/>
</dbReference>
<dbReference type="CDD" id="cd02440">
    <property type="entry name" value="AdoMet_MTases"/>
    <property type="match status" value="1"/>
</dbReference>
<dbReference type="GO" id="GO:0000049">
    <property type="term" value="F:tRNA binding"/>
    <property type="evidence" value="ECO:0007669"/>
    <property type="project" value="UniProtKB-UniRule"/>
</dbReference>
<evidence type="ECO:0000256" key="3">
    <source>
        <dbReference type="ARBA" id="ARBA00022555"/>
    </source>
</evidence>
<proteinExistence type="inferred from homology"/>
<dbReference type="PIRSF" id="PIRSF017259">
    <property type="entry name" value="tRNA_mtfrase_TRM11"/>
    <property type="match status" value="1"/>
</dbReference>
<dbReference type="GO" id="GO:0008033">
    <property type="term" value="P:tRNA processing"/>
    <property type="evidence" value="ECO:0007669"/>
    <property type="project" value="UniProtKB-UniRule"/>
</dbReference>
<keyword evidence="7 10" id="KW-0819">tRNA processing</keyword>
<dbReference type="EMBL" id="MU866370">
    <property type="protein sequence ID" value="KAK4173082.1"/>
    <property type="molecule type" value="Genomic_DNA"/>
</dbReference>
<comment type="subcellular location">
    <subcellularLocation>
        <location evidence="1">Cytoplasm</location>
    </subcellularLocation>
</comment>
<feature type="region of interest" description="Disordered" evidence="11">
    <location>
        <begin position="455"/>
        <end position="477"/>
    </location>
</feature>
<feature type="compositionally biased region" description="Low complexity" evidence="11">
    <location>
        <begin position="458"/>
        <end position="469"/>
    </location>
</feature>
<evidence type="ECO:0000256" key="2">
    <source>
        <dbReference type="ARBA" id="ARBA00022490"/>
    </source>
</evidence>
<dbReference type="SUPFAM" id="SSF53335">
    <property type="entry name" value="S-adenosyl-L-methionine-dependent methyltransferases"/>
    <property type="match status" value="1"/>
</dbReference>
<organism evidence="14 15">
    <name type="scientific">Triangularia setosa</name>
    <dbReference type="NCBI Taxonomy" id="2587417"/>
    <lineage>
        <taxon>Eukaryota</taxon>
        <taxon>Fungi</taxon>
        <taxon>Dikarya</taxon>
        <taxon>Ascomycota</taxon>
        <taxon>Pezizomycotina</taxon>
        <taxon>Sordariomycetes</taxon>
        <taxon>Sordariomycetidae</taxon>
        <taxon>Sordariales</taxon>
        <taxon>Podosporaceae</taxon>
        <taxon>Triangularia</taxon>
    </lineage>
</organism>
<dbReference type="PRINTS" id="PR00507">
    <property type="entry name" value="N12N6MTFRASE"/>
</dbReference>
<dbReference type="GO" id="GO:0032259">
    <property type="term" value="P:methylation"/>
    <property type="evidence" value="ECO:0007669"/>
    <property type="project" value="UniProtKB-UniRule"/>
</dbReference>
<keyword evidence="6 10" id="KW-0949">S-adenosyl-L-methionine</keyword>
<evidence type="ECO:0000256" key="7">
    <source>
        <dbReference type="ARBA" id="ARBA00022694"/>
    </source>
</evidence>
<dbReference type="InterPro" id="IPR059073">
    <property type="entry name" value="TRMT11_N"/>
</dbReference>
<comment type="similarity">
    <text evidence="10">Belongs to the class I-like SAM-binding methyltransferase superfamily. TRM11 methyltransferase family.</text>
</comment>
<dbReference type="EC" id="2.1.1.214" evidence="9"/>
<gene>
    <name evidence="14" type="ORF">QBC36DRAFT_381272</name>
</gene>
<evidence type="ECO:0000259" key="13">
    <source>
        <dbReference type="Pfam" id="PF25904"/>
    </source>
</evidence>
<comment type="caution">
    <text evidence="14">The sequence shown here is derived from an EMBL/GenBank/DDBJ whole genome shotgun (WGS) entry which is preliminary data.</text>
</comment>
<accession>A0AAN6W2G2</accession>
<evidence type="ECO:0000256" key="5">
    <source>
        <dbReference type="ARBA" id="ARBA00022679"/>
    </source>
</evidence>
<keyword evidence="2" id="KW-0963">Cytoplasm</keyword>
<dbReference type="InterPro" id="IPR029063">
    <property type="entry name" value="SAM-dependent_MTases_sf"/>
</dbReference>
<keyword evidence="15" id="KW-1185">Reference proteome</keyword>
<reference evidence="14" key="1">
    <citation type="journal article" date="2023" name="Mol. Phylogenet. Evol.">
        <title>Genome-scale phylogeny and comparative genomics of the fungal order Sordariales.</title>
        <authorList>
            <person name="Hensen N."/>
            <person name="Bonometti L."/>
            <person name="Westerberg I."/>
            <person name="Brannstrom I.O."/>
            <person name="Guillou S."/>
            <person name="Cros-Aarteil S."/>
            <person name="Calhoun S."/>
            <person name="Haridas S."/>
            <person name="Kuo A."/>
            <person name="Mondo S."/>
            <person name="Pangilinan J."/>
            <person name="Riley R."/>
            <person name="LaButti K."/>
            <person name="Andreopoulos B."/>
            <person name="Lipzen A."/>
            <person name="Chen C."/>
            <person name="Yan M."/>
            <person name="Daum C."/>
            <person name="Ng V."/>
            <person name="Clum A."/>
            <person name="Steindorff A."/>
            <person name="Ohm R.A."/>
            <person name="Martin F."/>
            <person name="Silar P."/>
            <person name="Natvig D.O."/>
            <person name="Lalanne C."/>
            <person name="Gautier V."/>
            <person name="Ament-Velasquez S.L."/>
            <person name="Kruys A."/>
            <person name="Hutchinson M.I."/>
            <person name="Powell A.J."/>
            <person name="Barry K."/>
            <person name="Miller A.N."/>
            <person name="Grigoriev I.V."/>
            <person name="Debuchy R."/>
            <person name="Gladieux P."/>
            <person name="Hiltunen Thoren M."/>
            <person name="Johannesson H."/>
        </authorList>
    </citation>
    <scope>NUCLEOTIDE SEQUENCE</scope>
    <source>
        <strain evidence="14">CBS 892.96</strain>
    </source>
</reference>
<reference evidence="14" key="2">
    <citation type="submission" date="2023-05" db="EMBL/GenBank/DDBJ databases">
        <authorList>
            <consortium name="Lawrence Berkeley National Laboratory"/>
            <person name="Steindorff A."/>
            <person name="Hensen N."/>
            <person name="Bonometti L."/>
            <person name="Westerberg I."/>
            <person name="Brannstrom I.O."/>
            <person name="Guillou S."/>
            <person name="Cros-Aarteil S."/>
            <person name="Calhoun S."/>
            <person name="Haridas S."/>
            <person name="Kuo A."/>
            <person name="Mondo S."/>
            <person name="Pangilinan J."/>
            <person name="Riley R."/>
            <person name="Labutti K."/>
            <person name="Andreopoulos B."/>
            <person name="Lipzen A."/>
            <person name="Chen C."/>
            <person name="Yanf M."/>
            <person name="Daum C."/>
            <person name="Ng V."/>
            <person name="Clum A."/>
            <person name="Ohm R."/>
            <person name="Martin F."/>
            <person name="Silar P."/>
            <person name="Natvig D."/>
            <person name="Lalanne C."/>
            <person name="Gautier V."/>
            <person name="Ament-Velasquez S.L."/>
            <person name="Kruys A."/>
            <person name="Hutchinson M.I."/>
            <person name="Powell A.J."/>
            <person name="Barry K."/>
            <person name="Miller A.N."/>
            <person name="Grigoriev I.V."/>
            <person name="Debuchy R."/>
            <person name="Gladieux P."/>
            <person name="Thoren M.H."/>
            <person name="Johannesson H."/>
        </authorList>
    </citation>
    <scope>NUCLEOTIDE SEQUENCE</scope>
    <source>
        <strain evidence="14">CBS 892.96</strain>
    </source>
</reference>
<evidence type="ECO:0000256" key="11">
    <source>
        <dbReference type="SAM" id="MobiDB-lite"/>
    </source>
</evidence>